<gene>
    <name evidence="1" type="ORF">SH601_00815</name>
</gene>
<dbReference type="EMBL" id="JAWZSR010000001">
    <property type="protein sequence ID" value="MDX8044514.1"/>
    <property type="molecule type" value="Genomic_DNA"/>
</dbReference>
<sequence>MEIFQLNKEVGKKITQFHSDFTLSPITKTEKTTQIACIHLEQNGLIGYHQAVVPQLFIVISGNGWVRGKSDEFVAIRPGEVVLWRENEWHETKTDKGLIAIVIEGEKLDTSMLFKKKE</sequence>
<comment type="caution">
    <text evidence="1">The sequence shown here is derived from an EMBL/GenBank/DDBJ whole genome shotgun (WGS) entry which is preliminary data.</text>
</comment>
<protein>
    <submittedName>
        <fullName evidence="1">Cupin</fullName>
    </submittedName>
</protein>
<dbReference type="Proteomes" id="UP001277972">
    <property type="component" value="Unassembled WGS sequence"/>
</dbReference>
<organism evidence="1 2">
    <name type="scientific">Gracilibacillus pellucidus</name>
    <dbReference type="NCBI Taxonomy" id="3095368"/>
    <lineage>
        <taxon>Bacteria</taxon>
        <taxon>Bacillati</taxon>
        <taxon>Bacillota</taxon>
        <taxon>Bacilli</taxon>
        <taxon>Bacillales</taxon>
        <taxon>Bacillaceae</taxon>
        <taxon>Gracilibacillus</taxon>
    </lineage>
</organism>
<accession>A0ACC6M0N5</accession>
<proteinExistence type="predicted"/>
<keyword evidence="2" id="KW-1185">Reference proteome</keyword>
<name>A0ACC6M0N5_9BACI</name>
<reference evidence="1" key="1">
    <citation type="submission" date="2023-11" db="EMBL/GenBank/DDBJ databases">
        <title>Gracilibacillus pellucida a moderately halophilic bacterium isolated from saline soil in Xinjiang province.</title>
        <authorList>
            <person name="Zhang Z."/>
            <person name="Tan F."/>
            <person name="Wang Y."/>
            <person name="Xia M."/>
        </authorList>
    </citation>
    <scope>NUCLEOTIDE SEQUENCE</scope>
    <source>
        <strain evidence="1">S3-1-1</strain>
    </source>
</reference>
<evidence type="ECO:0000313" key="1">
    <source>
        <dbReference type="EMBL" id="MDX8044514.1"/>
    </source>
</evidence>
<evidence type="ECO:0000313" key="2">
    <source>
        <dbReference type="Proteomes" id="UP001277972"/>
    </source>
</evidence>